<evidence type="ECO:0000256" key="4">
    <source>
        <dbReference type="ARBA" id="ARBA00022741"/>
    </source>
</evidence>
<evidence type="ECO:0000256" key="3">
    <source>
        <dbReference type="ARBA" id="ARBA00012737"/>
    </source>
</evidence>
<dbReference type="SUPFAM" id="SSF56235">
    <property type="entry name" value="N-terminal nucleophile aminohydrolases (Ntn hydrolases)"/>
    <property type="match status" value="1"/>
</dbReference>
<dbReference type="Proteomes" id="UP000481033">
    <property type="component" value="Unassembled WGS sequence"/>
</dbReference>
<gene>
    <name evidence="11" type="ORF">DXZ20_10695</name>
</gene>
<dbReference type="SUPFAM" id="SSF52402">
    <property type="entry name" value="Adenine nucleotide alpha hydrolases-like"/>
    <property type="match status" value="1"/>
</dbReference>
<dbReference type="InterPro" id="IPR014729">
    <property type="entry name" value="Rossmann-like_a/b/a_fold"/>
</dbReference>
<feature type="domain" description="Glutamine amidotransferase type-2" evidence="10">
    <location>
        <begin position="2"/>
        <end position="212"/>
    </location>
</feature>
<evidence type="ECO:0000256" key="2">
    <source>
        <dbReference type="ARBA" id="ARBA00005752"/>
    </source>
</evidence>
<dbReference type="InterPro" id="IPR001962">
    <property type="entry name" value="Asn_synthase"/>
</dbReference>
<evidence type="ECO:0000256" key="7">
    <source>
        <dbReference type="ARBA" id="ARBA00022962"/>
    </source>
</evidence>
<dbReference type="PROSITE" id="PS51278">
    <property type="entry name" value="GATASE_TYPE_2"/>
    <property type="match status" value="1"/>
</dbReference>
<evidence type="ECO:0000256" key="5">
    <source>
        <dbReference type="ARBA" id="ARBA00022840"/>
    </source>
</evidence>
<keyword evidence="6" id="KW-0028">Amino-acid biosynthesis</keyword>
<dbReference type="NCBIfam" id="NF033535">
    <property type="entry name" value="lass_lactam_cya"/>
    <property type="match status" value="1"/>
</dbReference>
<dbReference type="Gene3D" id="3.40.50.620">
    <property type="entry name" value="HUPs"/>
    <property type="match status" value="2"/>
</dbReference>
<dbReference type="NCBIfam" id="TIGR01536">
    <property type="entry name" value="asn_synth_AEB"/>
    <property type="match status" value="1"/>
</dbReference>
<keyword evidence="5 9" id="KW-0067">ATP-binding</keyword>
<evidence type="ECO:0000313" key="11">
    <source>
        <dbReference type="EMBL" id="NEZ56133.1"/>
    </source>
</evidence>
<dbReference type="PIRSF" id="PIRSF001589">
    <property type="entry name" value="Asn_synthetase_glu-h"/>
    <property type="match status" value="1"/>
</dbReference>
<sequence length="672" mass="77516">MSGIVGIYHLDQRLVESSDLHQMVDILDHRGPDGSDTWYRESIGLGHCMLWTTLESLHEQLPLVKGDLTITADARIDNRDELAQVLTLPDRPLEKVTDSEFILAAYEKWGSDCPEHLLGDFAFGIWDGQKQQLFCARDHLGVKPFYYFHQESNTFAFASEIKGLLCLDWIPQQINEVRIADYLALMFEDKVVTTFENIFRLPPASRLWADASGIRVETYWQLDSNYELKLESDDAYAEAFREIFIEAVRCRLRSAFSVGSHLSGGLDSSSVSCVARKILSETTGETLHTFSNIFDTVKECDERSYIDEVLKQGGYTPHYIHADAFGPLTDVEQIWNYEDEPILGPSHHYPWRLNQAAHEEDVRIVFDGFDGDSVVSHGLDRLRELALQQKWSEFAEAIEVASKNYKFSVNYMLTYYGLPALRQLSTQGQWFGFLKAVNYIHHRFQYSRRSLLIRQGIKPIFNKVLHKLDRTPKKSVDNLGKAREIINADFAEQIHLKERVRRYTPKPVSPGTVRQEHWQSMTGGVMAVNLEAVDRCAAAFGLEARHPFLDRRLVEFCLAVPSDQKFRRGFGRMIMRQGLNDILPPAVQWRGDKANMTANFVNGLLNINRPLFEQVLNKYSYSVLRYVNLDDWENAWHRIKQYPESKKKVSSTTQDCFMVWRATVLALWFQRM</sequence>
<keyword evidence="6" id="KW-0061">Asparagine biosynthesis</keyword>
<name>A0A6M0RK13_9CYAN</name>
<dbReference type="InterPro" id="IPR017932">
    <property type="entry name" value="GATase_2_dom"/>
</dbReference>
<evidence type="ECO:0000313" key="12">
    <source>
        <dbReference type="Proteomes" id="UP000481033"/>
    </source>
</evidence>
<dbReference type="EMBL" id="QXHD01000004">
    <property type="protein sequence ID" value="NEZ56133.1"/>
    <property type="molecule type" value="Genomic_DNA"/>
</dbReference>
<dbReference type="GO" id="GO:0004066">
    <property type="term" value="F:asparagine synthase (glutamine-hydrolyzing) activity"/>
    <property type="evidence" value="ECO:0007669"/>
    <property type="project" value="UniProtKB-EC"/>
</dbReference>
<keyword evidence="7" id="KW-0315">Glutamine amidotransferase</keyword>
<dbReference type="InterPro" id="IPR029055">
    <property type="entry name" value="Ntn_hydrolases_N"/>
</dbReference>
<dbReference type="EC" id="6.3.5.4" evidence="3"/>
<accession>A0A6M0RK13</accession>
<keyword evidence="4 9" id="KW-0547">Nucleotide-binding</keyword>
<dbReference type="AlphaFoldDB" id="A0A6M0RK13"/>
<feature type="binding site" evidence="9">
    <location>
        <position position="98"/>
    </location>
    <ligand>
        <name>L-glutamine</name>
        <dbReference type="ChEBI" id="CHEBI:58359"/>
    </ligand>
</feature>
<reference evidence="11 12" key="1">
    <citation type="journal article" date="2020" name="Microb. Ecol.">
        <title>Ecogenomics of the Marine Benthic Filamentous Cyanobacterium Adonisia.</title>
        <authorList>
            <person name="Walter J.M."/>
            <person name="Coutinho F.H."/>
            <person name="Leomil L."/>
            <person name="Hargreaves P.I."/>
            <person name="Campeao M.E."/>
            <person name="Vieira V.V."/>
            <person name="Silva B.S."/>
            <person name="Fistarol G.O."/>
            <person name="Salomon P.S."/>
            <person name="Sawabe T."/>
            <person name="Mino S."/>
            <person name="Hosokawa M."/>
            <person name="Miyashita H."/>
            <person name="Maruyama F."/>
            <person name="van Verk M.C."/>
            <person name="Dutilh B.E."/>
            <person name="Thompson C.C."/>
            <person name="Thompson F.L."/>
        </authorList>
    </citation>
    <scope>NUCLEOTIDE SEQUENCE [LARGE SCALE GENOMIC DNA]</scope>
    <source>
        <strain evidence="11 12">CCMR0081</strain>
    </source>
</reference>
<dbReference type="PANTHER" id="PTHR43284">
    <property type="entry name" value="ASPARAGINE SYNTHETASE (GLUTAMINE-HYDROLYZING)"/>
    <property type="match status" value="1"/>
</dbReference>
<evidence type="ECO:0000256" key="1">
    <source>
        <dbReference type="ARBA" id="ARBA00005187"/>
    </source>
</evidence>
<comment type="pathway">
    <text evidence="1">Amino-acid biosynthesis; L-asparagine biosynthesis; L-asparagine from L-aspartate (L-Gln route): step 1/1.</text>
</comment>
<dbReference type="InterPro" id="IPR051786">
    <property type="entry name" value="ASN_synthetase/amidase"/>
</dbReference>
<evidence type="ECO:0000259" key="10">
    <source>
        <dbReference type="PROSITE" id="PS51278"/>
    </source>
</evidence>
<dbReference type="GO" id="GO:0006529">
    <property type="term" value="P:asparagine biosynthetic process"/>
    <property type="evidence" value="ECO:0007669"/>
    <property type="project" value="UniProtKB-KW"/>
</dbReference>
<evidence type="ECO:0000256" key="9">
    <source>
        <dbReference type="PIRSR" id="PIRSR001589-2"/>
    </source>
</evidence>
<protein>
    <recommendedName>
        <fullName evidence="3">asparagine synthase (glutamine-hydrolyzing)</fullName>
        <ecNumber evidence="3">6.3.5.4</ecNumber>
    </recommendedName>
</protein>
<dbReference type="GO" id="GO:0005524">
    <property type="term" value="F:ATP binding"/>
    <property type="evidence" value="ECO:0007669"/>
    <property type="project" value="UniProtKB-KW"/>
</dbReference>
<proteinExistence type="inferred from homology"/>
<comment type="catalytic activity">
    <reaction evidence="8">
        <text>L-aspartate + L-glutamine + ATP + H2O = L-asparagine + L-glutamate + AMP + diphosphate + H(+)</text>
        <dbReference type="Rhea" id="RHEA:12228"/>
        <dbReference type="ChEBI" id="CHEBI:15377"/>
        <dbReference type="ChEBI" id="CHEBI:15378"/>
        <dbReference type="ChEBI" id="CHEBI:29985"/>
        <dbReference type="ChEBI" id="CHEBI:29991"/>
        <dbReference type="ChEBI" id="CHEBI:30616"/>
        <dbReference type="ChEBI" id="CHEBI:33019"/>
        <dbReference type="ChEBI" id="CHEBI:58048"/>
        <dbReference type="ChEBI" id="CHEBI:58359"/>
        <dbReference type="ChEBI" id="CHEBI:456215"/>
        <dbReference type="EC" id="6.3.5.4"/>
    </reaction>
</comment>
<dbReference type="Pfam" id="PF13537">
    <property type="entry name" value="GATase_7"/>
    <property type="match status" value="1"/>
</dbReference>
<evidence type="ECO:0000256" key="8">
    <source>
        <dbReference type="ARBA" id="ARBA00048741"/>
    </source>
</evidence>
<dbReference type="PANTHER" id="PTHR43284:SF1">
    <property type="entry name" value="ASPARAGINE SYNTHETASE"/>
    <property type="match status" value="1"/>
</dbReference>
<dbReference type="RefSeq" id="WP_163698077.1">
    <property type="nucleotide sequence ID" value="NZ_QXHD01000004.1"/>
</dbReference>
<keyword evidence="12" id="KW-1185">Reference proteome</keyword>
<organism evidence="11 12">
    <name type="scientific">Adonisia turfae CCMR0081</name>
    <dbReference type="NCBI Taxonomy" id="2292702"/>
    <lineage>
        <taxon>Bacteria</taxon>
        <taxon>Bacillati</taxon>
        <taxon>Cyanobacteriota</taxon>
        <taxon>Adonisia</taxon>
        <taxon>Adonisia turfae</taxon>
    </lineage>
</organism>
<comment type="caution">
    <text evidence="11">The sequence shown here is derived from an EMBL/GenBank/DDBJ whole genome shotgun (WGS) entry which is preliminary data.</text>
</comment>
<dbReference type="Pfam" id="PF00733">
    <property type="entry name" value="Asn_synthase"/>
    <property type="match status" value="1"/>
</dbReference>
<dbReference type="InterPro" id="IPR033738">
    <property type="entry name" value="AsnB_N"/>
</dbReference>
<evidence type="ECO:0000256" key="6">
    <source>
        <dbReference type="ARBA" id="ARBA00022888"/>
    </source>
</evidence>
<dbReference type="InterPro" id="IPR006426">
    <property type="entry name" value="Asn_synth_AEB"/>
</dbReference>
<dbReference type="Gene3D" id="3.60.20.10">
    <property type="entry name" value="Glutamine Phosphoribosylpyrophosphate, subunit 1, domain 1"/>
    <property type="match status" value="1"/>
</dbReference>
<dbReference type="CDD" id="cd00712">
    <property type="entry name" value="AsnB"/>
    <property type="match status" value="1"/>
</dbReference>
<dbReference type="CDD" id="cd01991">
    <property type="entry name" value="Asn_synthase_B_C"/>
    <property type="match status" value="1"/>
</dbReference>
<comment type="similarity">
    <text evidence="2">Belongs to the asparagine synthetase family.</text>
</comment>